<dbReference type="PANTHER" id="PTHR36180">
    <property type="entry name" value="DNA-BINDING PROTEIN-RELATED-RELATED"/>
    <property type="match status" value="1"/>
</dbReference>
<evidence type="ECO:0000313" key="3">
    <source>
        <dbReference type="Proteomes" id="UP000198956"/>
    </source>
</evidence>
<dbReference type="Pfam" id="PF10552">
    <property type="entry name" value="ORF6C"/>
    <property type="match status" value="1"/>
</dbReference>
<name>A0A1G8FY68_ANETH</name>
<dbReference type="OrthoDB" id="9812611at2"/>
<dbReference type="PROSITE" id="PS51750">
    <property type="entry name" value="BRO_N"/>
    <property type="match status" value="1"/>
</dbReference>
<reference evidence="2 3" key="1">
    <citation type="submission" date="2016-10" db="EMBL/GenBank/DDBJ databases">
        <authorList>
            <person name="de Groot N.N."/>
        </authorList>
    </citation>
    <scope>NUCLEOTIDE SEQUENCE [LARGE SCALE GENOMIC DNA]</scope>
    <source>
        <strain evidence="2 3">L 420-91</strain>
    </source>
</reference>
<dbReference type="InterPro" id="IPR018878">
    <property type="entry name" value="ORF6C_dom"/>
</dbReference>
<proteinExistence type="predicted"/>
<protein>
    <submittedName>
        <fullName evidence="2">Prophage antirepressor</fullName>
    </submittedName>
</protein>
<dbReference type="Proteomes" id="UP000198956">
    <property type="component" value="Unassembled WGS sequence"/>
</dbReference>
<accession>A0A1G8FY68</accession>
<dbReference type="AlphaFoldDB" id="A0A1G8FY68"/>
<feature type="domain" description="Bro-N" evidence="1">
    <location>
        <begin position="1"/>
        <end position="105"/>
    </location>
</feature>
<evidence type="ECO:0000259" key="1">
    <source>
        <dbReference type="PROSITE" id="PS51750"/>
    </source>
</evidence>
<dbReference type="RefSeq" id="WP_091261651.1">
    <property type="nucleotide sequence ID" value="NZ_FNDE01000099.1"/>
</dbReference>
<sequence>MSTMPTIFNFEDREVRVVMVNNEPWFVAKDVCEVLEISKHRDAVSRLDDDERGSVLVDTPGGKQEMVAVNEYGIYSLVMTSRKSEAKKFKRWVTHEVLPAIRKTGSYSVQQNNVVPLSKDQAIVTVLRTTADLLEGQEELRQGQQQLEMKLAEVDRKVEEQITLNSHEQRKAQKEIAKRVYELAEQIAYKQLCFDGTEEIMPDLEKERRKLFSEIHRAIKDCFAVPSYRDVRRSEFNQLLLFIQVWRPRLVA</sequence>
<dbReference type="SMART" id="SM01040">
    <property type="entry name" value="Bro-N"/>
    <property type="match status" value="1"/>
</dbReference>
<evidence type="ECO:0000313" key="2">
    <source>
        <dbReference type="EMBL" id="SDH86990.1"/>
    </source>
</evidence>
<gene>
    <name evidence="2" type="ORF">SAMN04489735_10991</name>
</gene>
<organism evidence="2 3">
    <name type="scientific">Aneurinibacillus thermoaerophilus</name>
    <dbReference type="NCBI Taxonomy" id="143495"/>
    <lineage>
        <taxon>Bacteria</taxon>
        <taxon>Bacillati</taxon>
        <taxon>Bacillota</taxon>
        <taxon>Bacilli</taxon>
        <taxon>Bacillales</taxon>
        <taxon>Paenibacillaceae</taxon>
        <taxon>Aneurinibacillus group</taxon>
        <taxon>Aneurinibacillus</taxon>
    </lineage>
</organism>
<dbReference type="InterPro" id="IPR003497">
    <property type="entry name" value="BRO_N_domain"/>
</dbReference>
<dbReference type="Pfam" id="PF02498">
    <property type="entry name" value="Bro-N"/>
    <property type="match status" value="1"/>
</dbReference>
<dbReference type="PANTHER" id="PTHR36180:SF2">
    <property type="entry name" value="BRO FAMILY PROTEIN"/>
    <property type="match status" value="1"/>
</dbReference>
<dbReference type="EMBL" id="FNDE01000099">
    <property type="protein sequence ID" value="SDH86990.1"/>
    <property type="molecule type" value="Genomic_DNA"/>
</dbReference>